<dbReference type="AlphaFoldDB" id="A0A829MLM9"/>
<comment type="caution">
    <text evidence="1">The sequence shown here is derived from an EMBL/GenBank/DDBJ whole genome shotgun (WGS) entry which is preliminary data.</text>
</comment>
<dbReference type="EMBL" id="AYTF01000001">
    <property type="protein sequence ID" value="ESV65208.1"/>
    <property type="molecule type" value="Genomic_DNA"/>
</dbReference>
<name>A0A829MLM9_9MYCO</name>
<evidence type="ECO:0000313" key="2">
    <source>
        <dbReference type="Proteomes" id="UP000018502"/>
    </source>
</evidence>
<protein>
    <submittedName>
        <fullName evidence="1">Uncharacterized protein</fullName>
    </submittedName>
</protein>
<organism evidence="1 2">
    <name type="scientific">Mycobacteroides abscessus MAB_091912_2446</name>
    <dbReference type="NCBI Taxonomy" id="1335414"/>
    <lineage>
        <taxon>Bacteria</taxon>
        <taxon>Bacillati</taxon>
        <taxon>Actinomycetota</taxon>
        <taxon>Actinomycetes</taxon>
        <taxon>Mycobacteriales</taxon>
        <taxon>Mycobacteriaceae</taxon>
        <taxon>Mycobacteroides</taxon>
        <taxon>Mycobacteroides abscessus</taxon>
    </lineage>
</organism>
<gene>
    <name evidence="1" type="ORF">L833_2600</name>
</gene>
<evidence type="ECO:0000313" key="1">
    <source>
        <dbReference type="EMBL" id="ESV65208.1"/>
    </source>
</evidence>
<reference evidence="1 2" key="1">
    <citation type="journal article" date="2014" name="Emerg. Infect. Dis.">
        <title>High-level Relatedness among Mycobacterium abscessus subsp. massiliense Strains from Widely Separated Outbreaks.</title>
        <authorList>
            <person name="Tettelin H."/>
            <person name="Davidson R.M."/>
            <person name="Agrawal S."/>
            <person name="Aitken M.L."/>
            <person name="Shallom S."/>
            <person name="Hasan N.A."/>
            <person name="Strong M."/>
            <person name="Nogueira de Moura V.C."/>
            <person name="De Groote M.A."/>
            <person name="Duarte R.S."/>
            <person name="Hine E."/>
            <person name="Parankush S."/>
            <person name="Su Q."/>
            <person name="Daugherty S.C."/>
            <person name="Fraser C.M."/>
            <person name="Brown-Elliott B.A."/>
            <person name="Wallace R.J.Jr."/>
            <person name="Holland S.M."/>
            <person name="Sampaio E.P."/>
            <person name="Olivier K.N."/>
            <person name="Jackson M."/>
            <person name="Zelazny A.M."/>
        </authorList>
    </citation>
    <scope>NUCLEOTIDE SEQUENCE [LARGE SCALE GENOMIC DNA]</scope>
    <source>
        <strain evidence="1 2">MAB_091912_2446</strain>
    </source>
</reference>
<sequence length="53" mass="5789">MIRAISTPMVSGRVDRLDARYPVNEPTLERVLVLVSTFVDLCVSVTRIGGAVD</sequence>
<dbReference type="Proteomes" id="UP000018502">
    <property type="component" value="Unassembled WGS sequence"/>
</dbReference>
<proteinExistence type="predicted"/>
<accession>A0A829MLM9</accession>